<dbReference type="EMBL" id="JAODUO010001983">
    <property type="protein sequence ID" value="KAK2156293.1"/>
    <property type="molecule type" value="Genomic_DNA"/>
</dbReference>
<keyword evidence="2" id="KW-1185">Reference proteome</keyword>
<accession>A0AAD9N5L2</accession>
<gene>
    <name evidence="1" type="ORF">NP493_1980g00016</name>
</gene>
<evidence type="ECO:0000313" key="2">
    <source>
        <dbReference type="Proteomes" id="UP001209878"/>
    </source>
</evidence>
<evidence type="ECO:0000313" key="1">
    <source>
        <dbReference type="EMBL" id="KAK2156293.1"/>
    </source>
</evidence>
<comment type="caution">
    <text evidence="1">The sequence shown here is derived from an EMBL/GenBank/DDBJ whole genome shotgun (WGS) entry which is preliminary data.</text>
</comment>
<dbReference type="AlphaFoldDB" id="A0AAD9N5L2"/>
<protein>
    <submittedName>
        <fullName evidence="1">Uncharacterized protein</fullName>
    </submittedName>
</protein>
<organism evidence="1 2">
    <name type="scientific">Ridgeia piscesae</name>
    <name type="common">Tubeworm</name>
    <dbReference type="NCBI Taxonomy" id="27915"/>
    <lineage>
        <taxon>Eukaryota</taxon>
        <taxon>Metazoa</taxon>
        <taxon>Spiralia</taxon>
        <taxon>Lophotrochozoa</taxon>
        <taxon>Annelida</taxon>
        <taxon>Polychaeta</taxon>
        <taxon>Sedentaria</taxon>
        <taxon>Canalipalpata</taxon>
        <taxon>Sabellida</taxon>
        <taxon>Siboglinidae</taxon>
        <taxon>Ridgeia</taxon>
    </lineage>
</organism>
<sequence>MFNSHTLIDCRHLPQCDKKALGWSRFVTNDVCEEDEDDLYDGDTLGNVFSDPAVRLVERHPVSHRIGVVQPPVLYTFYRQHPMAITLDTGATTNMIRASTGRVCTLPITLASAHLEHDFDR</sequence>
<proteinExistence type="predicted"/>
<dbReference type="Proteomes" id="UP001209878">
    <property type="component" value="Unassembled WGS sequence"/>
</dbReference>
<name>A0AAD9N5L2_RIDPI</name>
<reference evidence="1" key="1">
    <citation type="journal article" date="2023" name="Mol. Biol. Evol.">
        <title>Third-Generation Sequencing Reveals the Adaptive Role of the Epigenome in Three Deep-Sea Polychaetes.</title>
        <authorList>
            <person name="Perez M."/>
            <person name="Aroh O."/>
            <person name="Sun Y."/>
            <person name="Lan Y."/>
            <person name="Juniper S.K."/>
            <person name="Young C.R."/>
            <person name="Angers B."/>
            <person name="Qian P.Y."/>
        </authorList>
    </citation>
    <scope>NUCLEOTIDE SEQUENCE</scope>
    <source>
        <strain evidence="1">R07B-5</strain>
    </source>
</reference>